<protein>
    <recommendedName>
        <fullName evidence="3">Alpha-galactosidase</fullName>
    </recommendedName>
</protein>
<name>A0ABV8LQ01_9ACTN</name>
<dbReference type="EMBL" id="JBHSAY010000009">
    <property type="protein sequence ID" value="MFC4132324.1"/>
    <property type="molecule type" value="Genomic_DNA"/>
</dbReference>
<reference evidence="2" key="1">
    <citation type="journal article" date="2019" name="Int. J. Syst. Evol. Microbiol.">
        <title>The Global Catalogue of Microorganisms (GCM) 10K type strain sequencing project: providing services to taxonomists for standard genome sequencing and annotation.</title>
        <authorList>
            <consortium name="The Broad Institute Genomics Platform"/>
            <consortium name="The Broad Institute Genome Sequencing Center for Infectious Disease"/>
            <person name="Wu L."/>
            <person name="Ma J."/>
        </authorList>
    </citation>
    <scope>NUCLEOTIDE SEQUENCE [LARGE SCALE GENOMIC DNA]</scope>
    <source>
        <strain evidence="2">CGMCC 4.7289</strain>
    </source>
</reference>
<keyword evidence="2" id="KW-1185">Reference proteome</keyword>
<evidence type="ECO:0000313" key="2">
    <source>
        <dbReference type="Proteomes" id="UP001595816"/>
    </source>
</evidence>
<dbReference type="InterPro" id="IPR013780">
    <property type="entry name" value="Glyco_hydro_b"/>
</dbReference>
<proteinExistence type="predicted"/>
<accession>A0ABV8LQ01</accession>
<organism evidence="1 2">
    <name type="scientific">Hamadaea flava</name>
    <dbReference type="NCBI Taxonomy" id="1742688"/>
    <lineage>
        <taxon>Bacteria</taxon>
        <taxon>Bacillati</taxon>
        <taxon>Actinomycetota</taxon>
        <taxon>Actinomycetes</taxon>
        <taxon>Micromonosporales</taxon>
        <taxon>Micromonosporaceae</taxon>
        <taxon>Hamadaea</taxon>
    </lineage>
</organism>
<comment type="caution">
    <text evidence="1">The sequence shown here is derived from an EMBL/GenBank/DDBJ whole genome shotgun (WGS) entry which is preliminary data.</text>
</comment>
<evidence type="ECO:0000313" key="1">
    <source>
        <dbReference type="EMBL" id="MFC4132324.1"/>
    </source>
</evidence>
<sequence length="98" mass="10030">MRILNTGVGYAAAAYDSAARRLVVVAVNTGAAQNLTFDLSAFSQVGGGSGGLVPRWTTVPSGGDRYAARSDTRLSGKTVTLAFPAGSVQTLQIDNVVV</sequence>
<evidence type="ECO:0008006" key="3">
    <source>
        <dbReference type="Google" id="ProtNLM"/>
    </source>
</evidence>
<dbReference type="SUPFAM" id="SSF51011">
    <property type="entry name" value="Glycosyl hydrolase domain"/>
    <property type="match status" value="1"/>
</dbReference>
<gene>
    <name evidence="1" type="ORF">ACFOZ4_17090</name>
</gene>
<dbReference type="Proteomes" id="UP001595816">
    <property type="component" value="Unassembled WGS sequence"/>
</dbReference>
<dbReference type="Gene3D" id="2.60.40.1180">
    <property type="entry name" value="Golgi alpha-mannosidase II"/>
    <property type="match status" value="1"/>
</dbReference>
<dbReference type="RefSeq" id="WP_253753457.1">
    <property type="nucleotide sequence ID" value="NZ_JAMZDZ010000001.1"/>
</dbReference>